<dbReference type="SUPFAM" id="SSF53098">
    <property type="entry name" value="Ribonuclease H-like"/>
    <property type="match status" value="1"/>
</dbReference>
<evidence type="ECO:0000259" key="2">
    <source>
        <dbReference type="PROSITE" id="PS50994"/>
    </source>
</evidence>
<evidence type="ECO:0000313" key="3">
    <source>
        <dbReference type="EMBL" id="PJK16930.1"/>
    </source>
</evidence>
<dbReference type="PROSITE" id="PS50994">
    <property type="entry name" value="INTEGRASE"/>
    <property type="match status" value="1"/>
</dbReference>
<organism evidence="3 4">
    <name type="scientific">Chryseomicrobium excrementi</name>
    <dbReference type="NCBI Taxonomy" id="2041346"/>
    <lineage>
        <taxon>Bacteria</taxon>
        <taxon>Bacillati</taxon>
        <taxon>Bacillota</taxon>
        <taxon>Bacilli</taxon>
        <taxon>Bacillales</taxon>
        <taxon>Caryophanaceae</taxon>
        <taxon>Chryseomicrobium</taxon>
    </lineage>
</organism>
<dbReference type="PANTHER" id="PTHR35004">
    <property type="entry name" value="TRANSPOSASE RV3428C-RELATED"/>
    <property type="match status" value="1"/>
</dbReference>
<dbReference type="InterPro" id="IPR001584">
    <property type="entry name" value="Integrase_cat-core"/>
</dbReference>
<dbReference type="GO" id="GO:0015074">
    <property type="term" value="P:DNA integration"/>
    <property type="evidence" value="ECO:0007669"/>
    <property type="project" value="InterPro"/>
</dbReference>
<reference evidence="3 4" key="1">
    <citation type="submission" date="2017-10" db="EMBL/GenBank/DDBJ databases">
        <title>Draft genome of Chryseomicrobium casticus sp. nov.</title>
        <authorList>
            <person name="Chakraborty R."/>
            <person name="Saha T."/>
        </authorList>
    </citation>
    <scope>NUCLEOTIDE SEQUENCE [LARGE SCALE GENOMIC DNA]</scope>
    <source>
        <strain evidence="3 4">ET03</strain>
    </source>
</reference>
<protein>
    <submittedName>
        <fullName evidence="3">Transposase</fullName>
    </submittedName>
</protein>
<dbReference type="InterPro" id="IPR012337">
    <property type="entry name" value="RNaseH-like_sf"/>
</dbReference>
<gene>
    <name evidence="3" type="ORF">CQS04_07185</name>
</gene>
<comment type="caution">
    <text evidence="3">The sequence shown here is derived from an EMBL/GenBank/DDBJ whole genome shotgun (WGS) entry which is preliminary data.</text>
</comment>
<dbReference type="Pfam" id="PF22483">
    <property type="entry name" value="Mu-transpos_C_2"/>
    <property type="match status" value="1"/>
</dbReference>
<evidence type="ECO:0000313" key="4">
    <source>
        <dbReference type="Proteomes" id="UP000228680"/>
    </source>
</evidence>
<keyword evidence="4" id="KW-1185">Reference proteome</keyword>
<evidence type="ECO:0000256" key="1">
    <source>
        <dbReference type="ARBA" id="ARBA00009277"/>
    </source>
</evidence>
<dbReference type="EMBL" id="PCGR01000002">
    <property type="protein sequence ID" value="PJK16930.1"/>
    <property type="molecule type" value="Genomic_DNA"/>
</dbReference>
<dbReference type="OrthoDB" id="3193769at2"/>
<comment type="similarity">
    <text evidence="1">Belongs to the transposase IS21/IS408/IS1162 family.</text>
</comment>
<dbReference type="Gene3D" id="3.30.420.10">
    <property type="entry name" value="Ribonuclease H-like superfamily/Ribonuclease H"/>
    <property type="match status" value="1"/>
</dbReference>
<dbReference type="InterPro" id="IPR054353">
    <property type="entry name" value="IstA-like_C"/>
</dbReference>
<dbReference type="InterPro" id="IPR036397">
    <property type="entry name" value="RNaseH_sf"/>
</dbReference>
<dbReference type="RefSeq" id="WP_100353476.1">
    <property type="nucleotide sequence ID" value="NZ_PCGR01000002.1"/>
</dbReference>
<dbReference type="PANTHER" id="PTHR35004:SF8">
    <property type="entry name" value="TRANSPOSASE RV3428C-RELATED"/>
    <property type="match status" value="1"/>
</dbReference>
<dbReference type="GO" id="GO:0003676">
    <property type="term" value="F:nucleic acid binding"/>
    <property type="evidence" value="ECO:0007669"/>
    <property type="project" value="InterPro"/>
</dbReference>
<sequence>MLHYSRILRLRNEGFSLRSIASSTGNSRQKVTEVIERAESKGLTGPLDEEMDDKWLEEFLYPEKALESSGRQPIRFDYIHDELAKPNVTLSLLHHEYEAECRVNNTIPYSYRSFLRHYSNYAAKYKATMRIRRKPGEIIEVDWAGSTAFIIDRDTGEKIKAYVYVATLPCTQLSYAEATLSMDLSSWITAHNHMYDYFGGTTQIIVPDNLKTSVTKHSLQDLILNPTYREMADHYNTVVMPARVGAPKDKSSVEGSVGTISTWIIAALRNTHCFSIEELNEEIRKKLDEFNNRPFTKKNGCRFSAFEEEEKFALSPLPSTPYKISVWKTAKVRPDYHISIESIFYSVPYEYIGKQVEIRLTEHLIEAYFNHMRIATHKRLYGKFGQFSTHPDHMPDNHRLYIEQTPEDAREWAKGVGEHTESVIENFLKNSQNEKVALKAIFSLKKSERRYSKYEIERASKMILSMTKRPTVKALQTLLATNKKNDIEKEAVQRSQKNKEKYGFIRGAAYYGGRETNERTDTE</sequence>
<dbReference type="NCBIfam" id="NF033546">
    <property type="entry name" value="transpos_IS21"/>
    <property type="match status" value="1"/>
</dbReference>
<dbReference type="AlphaFoldDB" id="A0A2M9F0F0"/>
<dbReference type="Proteomes" id="UP000228680">
    <property type="component" value="Unassembled WGS sequence"/>
</dbReference>
<feature type="domain" description="Integrase catalytic" evidence="2">
    <location>
        <begin position="131"/>
        <end position="324"/>
    </location>
</feature>
<proteinExistence type="inferred from homology"/>
<accession>A0A2M9F0F0</accession>
<name>A0A2M9F0F0_9BACL</name>